<dbReference type="SUPFAM" id="SSF56752">
    <property type="entry name" value="D-aminoacid aminotransferase-like PLP-dependent enzymes"/>
    <property type="match status" value="1"/>
</dbReference>
<dbReference type="InterPro" id="IPR036038">
    <property type="entry name" value="Aminotransferase-like"/>
</dbReference>
<sequence length="263" mass="29675">MSVLGDFYRLENAELKPLIVSGPEVQLRVADSWLVENGAVRSLQAHFDRFTNWVLAEDSSQEPLLRGFFAEVRRLTPREGRWFPRIEYHGEQEPADRLHLRLREAPAPVESLVLWQYPDPDPRQSPLVKGPDLSLCQQLRRHANMNGATEAVITDSKGFVAEGALSALVWWRGNVLCSSDDQTNWLPSITRQELFEIASQMGIETRVENIKPEDLVKLPIWALSSLNGIVPVSSWVGLADELPTSSQLEPFTKRLKLLSTQVG</sequence>
<name>A0A6J6D4E2_9ZZZZ</name>
<dbReference type="EMBL" id="CAEZTH010000017">
    <property type="protein sequence ID" value="CAB4558622.1"/>
    <property type="molecule type" value="Genomic_DNA"/>
</dbReference>
<dbReference type="Pfam" id="PF01063">
    <property type="entry name" value="Aminotran_4"/>
    <property type="match status" value="1"/>
</dbReference>
<evidence type="ECO:0000313" key="1">
    <source>
        <dbReference type="EMBL" id="CAB4558622.1"/>
    </source>
</evidence>
<dbReference type="InterPro" id="IPR043132">
    <property type="entry name" value="BCAT-like_C"/>
</dbReference>
<reference evidence="1" key="1">
    <citation type="submission" date="2020-05" db="EMBL/GenBank/DDBJ databases">
        <authorList>
            <person name="Chiriac C."/>
            <person name="Salcher M."/>
            <person name="Ghai R."/>
            <person name="Kavagutti S V."/>
        </authorList>
    </citation>
    <scope>NUCLEOTIDE SEQUENCE</scope>
</reference>
<dbReference type="GO" id="GO:0003824">
    <property type="term" value="F:catalytic activity"/>
    <property type="evidence" value="ECO:0007669"/>
    <property type="project" value="InterPro"/>
</dbReference>
<accession>A0A6J6D4E2</accession>
<proteinExistence type="predicted"/>
<organism evidence="1">
    <name type="scientific">freshwater metagenome</name>
    <dbReference type="NCBI Taxonomy" id="449393"/>
    <lineage>
        <taxon>unclassified sequences</taxon>
        <taxon>metagenomes</taxon>
        <taxon>ecological metagenomes</taxon>
    </lineage>
</organism>
<dbReference type="InterPro" id="IPR001544">
    <property type="entry name" value="Aminotrans_IV"/>
</dbReference>
<gene>
    <name evidence="1" type="ORF">UFOPK1639_00264</name>
</gene>
<dbReference type="AlphaFoldDB" id="A0A6J6D4E2"/>
<protein>
    <submittedName>
        <fullName evidence="1">Unannotated protein</fullName>
    </submittedName>
</protein>
<dbReference type="Gene3D" id="3.20.10.10">
    <property type="entry name" value="D-amino Acid Aminotransferase, subunit A, domain 2"/>
    <property type="match status" value="1"/>
</dbReference>